<organism evidence="1 2">
    <name type="scientific">Tardibacter chloracetimidivorans</name>
    <dbReference type="NCBI Taxonomy" id="1921510"/>
    <lineage>
        <taxon>Bacteria</taxon>
        <taxon>Pseudomonadati</taxon>
        <taxon>Pseudomonadota</taxon>
        <taxon>Alphaproteobacteria</taxon>
        <taxon>Sphingomonadales</taxon>
        <taxon>Sphingomonadaceae</taxon>
        <taxon>Tardibacter</taxon>
    </lineage>
</organism>
<keyword evidence="2" id="KW-1185">Reference proteome</keyword>
<accession>A0A1L3ZWQ6</accession>
<proteinExistence type="predicted"/>
<evidence type="ECO:0000313" key="2">
    <source>
        <dbReference type="Proteomes" id="UP000182063"/>
    </source>
</evidence>
<reference evidence="2" key="1">
    <citation type="submission" date="2016-11" db="EMBL/GenBank/DDBJ databases">
        <title>Complete Genome Sequence of alachlor-degrading Sphingomonas sp. strain JJ-A5.</title>
        <authorList>
            <person name="Lee H."/>
            <person name="Ka J.-O."/>
        </authorList>
    </citation>
    <scope>NUCLEOTIDE SEQUENCE [LARGE SCALE GENOMIC DNA]</scope>
    <source>
        <strain evidence="2">JJ-A5</strain>
    </source>
</reference>
<sequence>MKKRLLLPPVAAAVLLSGCVQVRAPDKPIEINLNVNIRQEVIVRLEKDVQDLIQSNPGVF</sequence>
<dbReference type="KEGG" id="sphj:BSL82_12710"/>
<dbReference type="Proteomes" id="UP000182063">
    <property type="component" value="Chromosome"/>
</dbReference>
<dbReference type="Pfam" id="PF13617">
    <property type="entry name" value="Lipoprotein_19"/>
    <property type="match status" value="1"/>
</dbReference>
<keyword evidence="1" id="KW-0449">Lipoprotein</keyword>
<dbReference type="InterPro" id="IPR025985">
    <property type="entry name" value="YnbE"/>
</dbReference>
<dbReference type="EMBL" id="CP018221">
    <property type="protein sequence ID" value="API60058.1"/>
    <property type="molecule type" value="Genomic_DNA"/>
</dbReference>
<gene>
    <name evidence="1" type="ORF">BSL82_12710</name>
</gene>
<dbReference type="PROSITE" id="PS51257">
    <property type="entry name" value="PROKAR_LIPOPROTEIN"/>
    <property type="match status" value="1"/>
</dbReference>
<dbReference type="STRING" id="1921510.BSL82_12710"/>
<dbReference type="OrthoDB" id="7428332at2"/>
<dbReference type="RefSeq" id="WP_072597845.1">
    <property type="nucleotide sequence ID" value="NZ_CP018221.1"/>
</dbReference>
<evidence type="ECO:0000313" key="1">
    <source>
        <dbReference type="EMBL" id="API60058.1"/>
    </source>
</evidence>
<protein>
    <submittedName>
        <fullName evidence="1">YnbE family lipoprotein</fullName>
    </submittedName>
</protein>
<dbReference type="AlphaFoldDB" id="A0A1L3ZWQ6"/>
<name>A0A1L3ZWQ6_9SPHN</name>